<protein>
    <submittedName>
        <fullName evidence="2">Uncharacterized protein</fullName>
    </submittedName>
</protein>
<comment type="caution">
    <text evidence="2">The sequence shown here is derived from an EMBL/GenBank/DDBJ whole genome shotgun (WGS) entry which is preliminary data.</text>
</comment>
<dbReference type="EMBL" id="BAABBF010000004">
    <property type="protein sequence ID" value="GAA3710266.1"/>
    <property type="molecule type" value="Genomic_DNA"/>
</dbReference>
<evidence type="ECO:0000256" key="1">
    <source>
        <dbReference type="SAM" id="Phobius"/>
    </source>
</evidence>
<proteinExistence type="predicted"/>
<reference evidence="3" key="1">
    <citation type="journal article" date="2019" name="Int. J. Syst. Evol. Microbiol.">
        <title>The Global Catalogue of Microorganisms (GCM) 10K type strain sequencing project: providing services to taxonomists for standard genome sequencing and annotation.</title>
        <authorList>
            <consortium name="The Broad Institute Genomics Platform"/>
            <consortium name="The Broad Institute Genome Sequencing Center for Infectious Disease"/>
            <person name="Wu L."/>
            <person name="Ma J."/>
        </authorList>
    </citation>
    <scope>NUCLEOTIDE SEQUENCE [LARGE SCALE GENOMIC DNA]</scope>
    <source>
        <strain evidence="3">JCM 17498</strain>
    </source>
</reference>
<gene>
    <name evidence="2" type="ORF">GCM10022268_19200</name>
</gene>
<accession>A0ABP7DXC3</accession>
<sequence>MLTTTVTGRITGSTRLASGQTKRLGASVAAAVSTAIVASWVLLALAGVAKTKVVMATRERMRFIAT</sequence>
<keyword evidence="3" id="KW-1185">Reference proteome</keyword>
<evidence type="ECO:0000313" key="2">
    <source>
        <dbReference type="EMBL" id="GAA3710266.1"/>
    </source>
</evidence>
<dbReference type="Proteomes" id="UP001500523">
    <property type="component" value="Unassembled WGS sequence"/>
</dbReference>
<name>A0ABP7DXC3_9SPHN</name>
<organism evidence="2 3">
    <name type="scientific">Sphingomonas cynarae</name>
    <dbReference type="NCBI Taxonomy" id="930197"/>
    <lineage>
        <taxon>Bacteria</taxon>
        <taxon>Pseudomonadati</taxon>
        <taxon>Pseudomonadota</taxon>
        <taxon>Alphaproteobacteria</taxon>
        <taxon>Sphingomonadales</taxon>
        <taxon>Sphingomonadaceae</taxon>
        <taxon>Sphingomonas</taxon>
    </lineage>
</organism>
<evidence type="ECO:0000313" key="3">
    <source>
        <dbReference type="Proteomes" id="UP001500523"/>
    </source>
</evidence>
<feature type="transmembrane region" description="Helical" evidence="1">
    <location>
        <begin position="24"/>
        <end position="48"/>
    </location>
</feature>
<keyword evidence="1" id="KW-0812">Transmembrane</keyword>
<keyword evidence="1" id="KW-1133">Transmembrane helix</keyword>
<keyword evidence="1" id="KW-0472">Membrane</keyword>